<dbReference type="AlphaFoldDB" id="A0A1L8MMD1"/>
<evidence type="ECO:0000313" key="3">
    <source>
        <dbReference type="Proteomes" id="UP000182015"/>
    </source>
</evidence>
<name>A0A1L8MMD1_9STRE</name>
<dbReference type="PANTHER" id="PTHR33169:SF14">
    <property type="entry name" value="TRANSCRIPTIONAL REGULATOR RV3488"/>
    <property type="match status" value="1"/>
</dbReference>
<dbReference type="SUPFAM" id="SSF46785">
    <property type="entry name" value="Winged helix' DNA-binding domain"/>
    <property type="match status" value="1"/>
</dbReference>
<dbReference type="Pfam" id="PF03551">
    <property type="entry name" value="PadR"/>
    <property type="match status" value="1"/>
</dbReference>
<sequence length="108" mass="12534">MYFPVSATLIEFLILSIVKDQDSYGYDISQTIKLVANIKESTLYPILKKLEKAGFLKTYSQEHQGRQRKYYQLTTEGHTQLAFLDGEWQNYKANLDAIIEGSLRHDKN</sequence>
<dbReference type="RefSeq" id="WP_071794188.1">
    <property type="nucleotide sequence ID" value="NZ_LZDD01000002.1"/>
</dbReference>
<gene>
    <name evidence="2" type="ORF">A9Q68_07940</name>
</gene>
<feature type="domain" description="Transcription regulator PadR N-terminal" evidence="1">
    <location>
        <begin position="14"/>
        <end position="82"/>
    </location>
</feature>
<dbReference type="OrthoDB" id="9808017at2"/>
<accession>A0A1L8MMD1</accession>
<dbReference type="PANTHER" id="PTHR33169">
    <property type="entry name" value="PADR-FAMILY TRANSCRIPTIONAL REGULATOR"/>
    <property type="match status" value="1"/>
</dbReference>
<reference evidence="3" key="1">
    <citation type="submission" date="2016-06" db="EMBL/GenBank/DDBJ databases">
        <authorList>
            <person name="de Vries S.P.W."/>
            <person name="Hadjirin N.F."/>
            <person name="Lay E.M."/>
            <person name="Zadoks R.N."/>
            <person name="Peacock S.J."/>
            <person name="Parkhill J."/>
            <person name="Grant A.J."/>
            <person name="Mcdougall S."/>
            <person name="Holmes M.A."/>
        </authorList>
    </citation>
    <scope>NUCLEOTIDE SEQUENCE [LARGE SCALE GENOMIC DNA]</scope>
    <source>
        <strain evidence="3">NZ1587</strain>
    </source>
</reference>
<dbReference type="Proteomes" id="UP000182015">
    <property type="component" value="Unassembled WGS sequence"/>
</dbReference>
<evidence type="ECO:0000259" key="1">
    <source>
        <dbReference type="Pfam" id="PF03551"/>
    </source>
</evidence>
<dbReference type="Gene3D" id="1.10.10.10">
    <property type="entry name" value="Winged helix-like DNA-binding domain superfamily/Winged helix DNA-binding domain"/>
    <property type="match status" value="1"/>
</dbReference>
<evidence type="ECO:0000313" key="2">
    <source>
        <dbReference type="EMBL" id="OJF71899.1"/>
    </source>
</evidence>
<keyword evidence="3" id="KW-1185">Reference proteome</keyword>
<dbReference type="STRING" id="1856638.A9Q68_07940"/>
<organism evidence="2 3">
    <name type="scientific">Streptococcus bovimastitidis</name>
    <dbReference type="NCBI Taxonomy" id="1856638"/>
    <lineage>
        <taxon>Bacteria</taxon>
        <taxon>Bacillati</taxon>
        <taxon>Bacillota</taxon>
        <taxon>Bacilli</taxon>
        <taxon>Lactobacillales</taxon>
        <taxon>Streptococcaceae</taxon>
        <taxon>Streptococcus</taxon>
    </lineage>
</organism>
<dbReference type="InterPro" id="IPR052509">
    <property type="entry name" value="Metal_resp_DNA-bind_regulator"/>
</dbReference>
<comment type="caution">
    <text evidence="2">The sequence shown here is derived from an EMBL/GenBank/DDBJ whole genome shotgun (WGS) entry which is preliminary data.</text>
</comment>
<protein>
    <submittedName>
        <fullName evidence="2">PadR family transcriptional regulator</fullName>
    </submittedName>
</protein>
<dbReference type="InterPro" id="IPR036390">
    <property type="entry name" value="WH_DNA-bd_sf"/>
</dbReference>
<dbReference type="InterPro" id="IPR005149">
    <property type="entry name" value="Tscrpt_reg_PadR_N"/>
</dbReference>
<dbReference type="InterPro" id="IPR036388">
    <property type="entry name" value="WH-like_DNA-bd_sf"/>
</dbReference>
<proteinExistence type="predicted"/>
<dbReference type="EMBL" id="LZDD01000002">
    <property type="protein sequence ID" value="OJF71899.1"/>
    <property type="molecule type" value="Genomic_DNA"/>
</dbReference>